<reference evidence="1 2" key="1">
    <citation type="submission" date="2019-01" db="EMBL/GenBank/DDBJ databases">
        <title>Draft Genome and Complete Hox-Cluster Characterization of the Sterlet Sturgeon (Acipenser ruthenus).</title>
        <authorList>
            <person name="Wei Q."/>
        </authorList>
    </citation>
    <scope>NUCLEOTIDE SEQUENCE [LARGE SCALE GENOMIC DNA]</scope>
    <source>
        <strain evidence="1">WHYD16114868_AA</strain>
        <tissue evidence="1">Blood</tissue>
    </source>
</reference>
<dbReference type="AlphaFoldDB" id="A0A662YXE9"/>
<keyword evidence="2" id="KW-1185">Reference proteome</keyword>
<proteinExistence type="predicted"/>
<accession>A0A662YXE9</accession>
<sequence>MRFKSNSAAWRQLIFGRQIRISDMKLKPDSSVPENGDRPAELEVAVVKTMFFSSGLSLNGQRWPQSIKSELSLYTAIYLHLYDFILTNIPPKADLQPSKNCSTDPQCQVFWEFGRTDEMGNAVSLDGFV</sequence>
<protein>
    <submittedName>
        <fullName evidence="1">Uncharacterized protein</fullName>
    </submittedName>
</protein>
<dbReference type="Proteomes" id="UP000289886">
    <property type="component" value="Unassembled WGS sequence"/>
</dbReference>
<comment type="caution">
    <text evidence="1">The sequence shown here is derived from an EMBL/GenBank/DDBJ whole genome shotgun (WGS) entry which is preliminary data.</text>
</comment>
<gene>
    <name evidence="1" type="ORF">EOD39_6919</name>
</gene>
<organism evidence="1 2">
    <name type="scientific">Acipenser ruthenus</name>
    <name type="common">Sterlet sturgeon</name>
    <dbReference type="NCBI Taxonomy" id="7906"/>
    <lineage>
        <taxon>Eukaryota</taxon>
        <taxon>Metazoa</taxon>
        <taxon>Chordata</taxon>
        <taxon>Craniata</taxon>
        <taxon>Vertebrata</taxon>
        <taxon>Euteleostomi</taxon>
        <taxon>Actinopterygii</taxon>
        <taxon>Chondrostei</taxon>
        <taxon>Acipenseriformes</taxon>
        <taxon>Acipenseridae</taxon>
        <taxon>Acipenser</taxon>
    </lineage>
</organism>
<dbReference type="EMBL" id="SCEB01000050">
    <property type="protein sequence ID" value="RXN01401.1"/>
    <property type="molecule type" value="Genomic_DNA"/>
</dbReference>
<name>A0A662YXE9_ACIRT</name>
<evidence type="ECO:0000313" key="2">
    <source>
        <dbReference type="Proteomes" id="UP000289886"/>
    </source>
</evidence>
<evidence type="ECO:0000313" key="1">
    <source>
        <dbReference type="EMBL" id="RXN01401.1"/>
    </source>
</evidence>